<dbReference type="PANTHER" id="PTHR47829:SF1">
    <property type="entry name" value="HAD FAMILY PHOSPHATASE"/>
    <property type="match status" value="1"/>
</dbReference>
<dbReference type="Gene3D" id="3.90.1200.10">
    <property type="match status" value="1"/>
</dbReference>
<dbReference type="SUPFAM" id="SSF56112">
    <property type="entry name" value="Protein kinase-like (PK-like)"/>
    <property type="match status" value="1"/>
</dbReference>
<dbReference type="InterPro" id="IPR002575">
    <property type="entry name" value="Aminoglycoside_PTrfase"/>
</dbReference>
<protein>
    <submittedName>
        <fullName evidence="2">Phosphotransferase family protein</fullName>
    </submittedName>
</protein>
<dbReference type="Pfam" id="PF01636">
    <property type="entry name" value="APH"/>
    <property type="match status" value="1"/>
</dbReference>
<evidence type="ECO:0000259" key="1">
    <source>
        <dbReference type="Pfam" id="PF01636"/>
    </source>
</evidence>
<dbReference type="CDD" id="cd05154">
    <property type="entry name" value="ACAD10_11_N-like"/>
    <property type="match status" value="1"/>
</dbReference>
<evidence type="ECO:0000313" key="2">
    <source>
        <dbReference type="EMBL" id="MCQ4334406.1"/>
    </source>
</evidence>
<reference evidence="2" key="1">
    <citation type="journal article" date="2023" name="Front. Microbiol.">
        <title>Genomic-based phylogenetic and metabolic analyses of the genus Natronomonas, and description of Natronomonas aquatica sp. nov.</title>
        <authorList>
            <person name="Garcia-Roldan A."/>
            <person name="Duran-Viseras A."/>
            <person name="de la Haba R.R."/>
            <person name="Corral P."/>
            <person name="Sanchez-Porro C."/>
            <person name="Ventosa A."/>
        </authorList>
    </citation>
    <scope>NUCLEOTIDE SEQUENCE</scope>
    <source>
        <strain evidence="2">F2-12</strain>
    </source>
</reference>
<accession>A0A9R1D6K3</accession>
<dbReference type="Proteomes" id="UP001139494">
    <property type="component" value="Unassembled WGS sequence"/>
</dbReference>
<evidence type="ECO:0000313" key="3">
    <source>
        <dbReference type="Proteomes" id="UP001139494"/>
    </source>
</evidence>
<dbReference type="PANTHER" id="PTHR47829">
    <property type="entry name" value="HYDROLASE, PUTATIVE (AFU_ORTHOLOGUE AFUA_1G12880)-RELATED"/>
    <property type="match status" value="1"/>
</dbReference>
<dbReference type="InterPro" id="IPR041726">
    <property type="entry name" value="ACAD10_11_N"/>
</dbReference>
<feature type="domain" description="Aminoglycoside phosphotransferase" evidence="1">
    <location>
        <begin position="34"/>
        <end position="288"/>
    </location>
</feature>
<sequence length="360" mass="41655">MTETDAEYFGRIVDQESLRAYLTDELGAVDTYEVRHHQEGHSNETLFVTWGDRELVVRRPPPGDIAENAHDVLREYRVIDALQDTDVRVPTTVLSCDDHSVIGSDFYAMERQEGNVLRDEEPDRFSTPEKRRAVGYEAIDRLVEIHEVDYEDVGLEEGDFGYPPGFTERQVRRWSEQLLWAFQVTADEREVEDLYEVMEWLYDNVPDDEACPNTLVHGDYKLDNLMFGPGETPEIAAIFDWEMSTLGDPFTDLGWLLSYWRDEGDPEPPLPSLAQPFLTREGYPTRRELVDRYERKTGHEFENPTFYWVLATYKLAGLGEMFYRRYLEGNSADPMYPKMEKGVPALAEHALTIIDGELSL</sequence>
<keyword evidence="3" id="KW-1185">Reference proteome</keyword>
<organism evidence="2 3">
    <name type="scientific">Natronomonas aquatica</name>
    <dbReference type="NCBI Taxonomy" id="2841590"/>
    <lineage>
        <taxon>Archaea</taxon>
        <taxon>Methanobacteriati</taxon>
        <taxon>Methanobacteriota</taxon>
        <taxon>Stenosarchaea group</taxon>
        <taxon>Halobacteria</taxon>
        <taxon>Halobacteriales</taxon>
        <taxon>Natronomonadaceae</taxon>
        <taxon>Natronomonas</taxon>
    </lineage>
</organism>
<dbReference type="InterPro" id="IPR011009">
    <property type="entry name" value="Kinase-like_dom_sf"/>
</dbReference>
<dbReference type="InterPro" id="IPR052898">
    <property type="entry name" value="ACAD10-like"/>
</dbReference>
<comment type="caution">
    <text evidence="2">The sequence shown here is derived from an EMBL/GenBank/DDBJ whole genome shotgun (WGS) entry which is preliminary data.</text>
</comment>
<dbReference type="AlphaFoldDB" id="A0A9R1D6K3"/>
<dbReference type="RefSeq" id="WP_256030442.1">
    <property type="nucleotide sequence ID" value="NZ_JAHLKM010000024.1"/>
</dbReference>
<proteinExistence type="predicted"/>
<dbReference type="Gene3D" id="3.30.200.20">
    <property type="entry name" value="Phosphorylase Kinase, domain 1"/>
    <property type="match status" value="1"/>
</dbReference>
<dbReference type="EMBL" id="JAHLKM010000024">
    <property type="protein sequence ID" value="MCQ4334406.1"/>
    <property type="molecule type" value="Genomic_DNA"/>
</dbReference>
<name>A0A9R1D6K3_9EURY</name>
<gene>
    <name evidence="2" type="ORF">KM295_13155</name>
</gene>